<organism evidence="1">
    <name type="scientific">bioreactor metagenome</name>
    <dbReference type="NCBI Taxonomy" id="1076179"/>
    <lineage>
        <taxon>unclassified sequences</taxon>
        <taxon>metagenomes</taxon>
        <taxon>ecological metagenomes</taxon>
    </lineage>
</organism>
<dbReference type="AlphaFoldDB" id="A0A645GG91"/>
<protein>
    <submittedName>
        <fullName evidence="1">Uncharacterized protein</fullName>
    </submittedName>
</protein>
<name>A0A645GG91_9ZZZZ</name>
<comment type="caution">
    <text evidence="1">The sequence shown here is derived from an EMBL/GenBank/DDBJ whole genome shotgun (WGS) entry which is preliminary data.</text>
</comment>
<proteinExistence type="predicted"/>
<gene>
    <name evidence="1" type="ORF">SDC9_173393</name>
</gene>
<evidence type="ECO:0000313" key="1">
    <source>
        <dbReference type="EMBL" id="MPN25971.1"/>
    </source>
</evidence>
<accession>A0A645GG91</accession>
<dbReference type="EMBL" id="VSSQ01075344">
    <property type="protein sequence ID" value="MPN25971.1"/>
    <property type="molecule type" value="Genomic_DNA"/>
</dbReference>
<sequence>MPNASQVLYSGMAITSKGIMNENRNTRKIAFLPQKSNFANVKPARPLTKKPNATVTAATRREFITGTPKPASVNRRAYWFSVKVLGKKVNTERTCV</sequence>
<reference evidence="1" key="1">
    <citation type="submission" date="2019-08" db="EMBL/GenBank/DDBJ databases">
        <authorList>
            <person name="Kucharzyk K."/>
            <person name="Murdoch R.W."/>
            <person name="Higgins S."/>
            <person name="Loffler F."/>
        </authorList>
    </citation>
    <scope>NUCLEOTIDE SEQUENCE</scope>
</reference>